<dbReference type="InterPro" id="IPR016153">
    <property type="entry name" value="Heat_shock_Hsp33_N"/>
</dbReference>
<keyword evidence="2" id="KW-0862">Zinc</keyword>
<evidence type="ECO:0000313" key="7">
    <source>
        <dbReference type="Proteomes" id="UP000464954"/>
    </source>
</evidence>
<dbReference type="GO" id="GO:0051082">
    <property type="term" value="F:unfolded protein binding"/>
    <property type="evidence" value="ECO:0007669"/>
    <property type="project" value="InterPro"/>
</dbReference>
<keyword evidence="5" id="KW-0676">Redox-active center</keyword>
<proteinExistence type="predicted"/>
<dbReference type="PANTHER" id="PTHR30111">
    <property type="entry name" value="33 KDA CHAPERONIN"/>
    <property type="match status" value="1"/>
</dbReference>
<name>A0A6P1MI19_9BACT</name>
<evidence type="ECO:0008006" key="8">
    <source>
        <dbReference type="Google" id="ProtNLM"/>
    </source>
</evidence>
<keyword evidence="3" id="KW-1015">Disulfide bond</keyword>
<dbReference type="RefSeq" id="WP_160629867.1">
    <property type="nucleotide sequence ID" value="NZ_CP047593.1"/>
</dbReference>
<dbReference type="Gene3D" id="3.55.30.10">
    <property type="entry name" value="Hsp33 domain"/>
    <property type="match status" value="1"/>
</dbReference>
<dbReference type="Pfam" id="PF01430">
    <property type="entry name" value="HSP33"/>
    <property type="match status" value="1"/>
</dbReference>
<dbReference type="AlphaFoldDB" id="A0A6P1MI19"/>
<evidence type="ECO:0000256" key="4">
    <source>
        <dbReference type="ARBA" id="ARBA00023186"/>
    </source>
</evidence>
<dbReference type="InterPro" id="IPR000397">
    <property type="entry name" value="Heat_shock_Hsp33"/>
</dbReference>
<reference evidence="6 7" key="1">
    <citation type="submission" date="2020-01" db="EMBL/GenBank/DDBJ databases">
        <title>Ponticoccus aerotolerans gen. nov., sp. nov., an anaerobic bacterium and proposal of Ponticoccusceae fam. nov., Ponticoccusles ord. nov. and Ponticoccuse classis nov. in the phylum Kiritimatiellaeota.</title>
        <authorList>
            <person name="Zhou L.Y."/>
            <person name="Du Z.J."/>
        </authorList>
    </citation>
    <scope>NUCLEOTIDE SEQUENCE [LARGE SCALE GENOMIC DNA]</scope>
    <source>
        <strain evidence="6 7">S-5007</strain>
    </source>
</reference>
<evidence type="ECO:0000256" key="1">
    <source>
        <dbReference type="ARBA" id="ARBA00022490"/>
    </source>
</evidence>
<dbReference type="Gene3D" id="3.90.1280.10">
    <property type="entry name" value="HSP33 redox switch-like"/>
    <property type="match status" value="1"/>
</dbReference>
<dbReference type="PANTHER" id="PTHR30111:SF1">
    <property type="entry name" value="33 KDA CHAPERONIN"/>
    <property type="match status" value="1"/>
</dbReference>
<dbReference type="GO" id="GO:0042026">
    <property type="term" value="P:protein refolding"/>
    <property type="evidence" value="ECO:0007669"/>
    <property type="project" value="TreeGrafter"/>
</dbReference>
<organism evidence="6 7">
    <name type="scientific">Tichowtungia aerotolerans</name>
    <dbReference type="NCBI Taxonomy" id="2697043"/>
    <lineage>
        <taxon>Bacteria</taxon>
        <taxon>Pseudomonadati</taxon>
        <taxon>Kiritimatiellota</taxon>
        <taxon>Tichowtungiia</taxon>
        <taxon>Tichowtungiales</taxon>
        <taxon>Tichowtungiaceae</taxon>
        <taxon>Tichowtungia</taxon>
    </lineage>
</organism>
<protein>
    <recommendedName>
        <fullName evidence="8">Molecular chaperone Hsp33</fullName>
    </recommendedName>
</protein>
<dbReference type="InterPro" id="IPR016154">
    <property type="entry name" value="Heat_shock_Hsp33_C"/>
</dbReference>
<keyword evidence="1" id="KW-0963">Cytoplasm</keyword>
<evidence type="ECO:0000313" key="6">
    <source>
        <dbReference type="EMBL" id="QHI70695.1"/>
    </source>
</evidence>
<dbReference type="Proteomes" id="UP000464954">
    <property type="component" value="Chromosome"/>
</dbReference>
<dbReference type="GO" id="GO:0044183">
    <property type="term" value="F:protein folding chaperone"/>
    <property type="evidence" value="ECO:0007669"/>
    <property type="project" value="TreeGrafter"/>
</dbReference>
<dbReference type="SUPFAM" id="SSF118352">
    <property type="entry name" value="HSP33 redox switch-like"/>
    <property type="match status" value="1"/>
</dbReference>
<dbReference type="GO" id="GO:0005737">
    <property type="term" value="C:cytoplasm"/>
    <property type="evidence" value="ECO:0007669"/>
    <property type="project" value="InterPro"/>
</dbReference>
<evidence type="ECO:0000256" key="3">
    <source>
        <dbReference type="ARBA" id="ARBA00023157"/>
    </source>
</evidence>
<dbReference type="SUPFAM" id="SSF64397">
    <property type="entry name" value="Hsp33 domain"/>
    <property type="match status" value="1"/>
</dbReference>
<dbReference type="KEGG" id="taer:GT409_15025"/>
<keyword evidence="7" id="KW-1185">Reference proteome</keyword>
<sequence length="292" mass="32083">MNDRLYKGHFKGLDVAFSCALTTQTVNDIVIRHNCDPVAAHILGRALTGALLSAAILPEDNRLNVCWKYKGALKTIVTDAGADGTVRAFISPAQIGEIEDMTALYGDLGDLQTVVSLDGKILNSGTAPVSLQDAVKDLAYYHCISDQVETGMSAMIGFNADPENPVSICQGWMVQALPDCDLERFDRIRSRMEDPAFRDLLANVSVPEKAAAVLVADEPAFGGFYMEECSEPRFTCPCNKEKMGAVIRTLPIPERMEIVRKNEPLTVQCQFCNEQYVLSIKDCIAAWNEKLK</sequence>
<accession>A0A6P1MI19</accession>
<evidence type="ECO:0000256" key="5">
    <source>
        <dbReference type="ARBA" id="ARBA00023284"/>
    </source>
</evidence>
<keyword evidence="4" id="KW-0143">Chaperone</keyword>
<dbReference type="EMBL" id="CP047593">
    <property type="protein sequence ID" value="QHI70695.1"/>
    <property type="molecule type" value="Genomic_DNA"/>
</dbReference>
<evidence type="ECO:0000256" key="2">
    <source>
        <dbReference type="ARBA" id="ARBA00022833"/>
    </source>
</evidence>
<gene>
    <name evidence="6" type="ORF">GT409_15025</name>
</gene>